<dbReference type="RefSeq" id="XP_024355493.1">
    <property type="nucleotide sequence ID" value="XM_024490090.1"/>
</dbReference>
<sequence length="57" mass="6315">MAKSETTPGYDIATKCFYDTLQNQHSNMILYHLDTTPHVGHGDEDSSCPILCTKTAI</sequence>
<keyword evidence="2" id="KW-1185">Reference proteome</keyword>
<evidence type="ECO:0000313" key="1">
    <source>
        <dbReference type="EMBL" id="EUB64297.1"/>
    </source>
</evidence>
<dbReference type="Proteomes" id="UP000019149">
    <property type="component" value="Unassembled WGS sequence"/>
</dbReference>
<dbReference type="AlphaFoldDB" id="W6V0B2"/>
<name>W6V0B2_ECHGR</name>
<evidence type="ECO:0000313" key="2">
    <source>
        <dbReference type="Proteomes" id="UP000019149"/>
    </source>
</evidence>
<dbReference type="GeneID" id="36336556"/>
<proteinExistence type="predicted"/>
<protein>
    <submittedName>
        <fullName evidence="1">Uncharacterized protein</fullName>
    </submittedName>
</protein>
<accession>W6V0B2</accession>
<organism evidence="1 2">
    <name type="scientific">Echinococcus granulosus</name>
    <name type="common">Hydatid tapeworm</name>
    <dbReference type="NCBI Taxonomy" id="6210"/>
    <lineage>
        <taxon>Eukaryota</taxon>
        <taxon>Metazoa</taxon>
        <taxon>Spiralia</taxon>
        <taxon>Lophotrochozoa</taxon>
        <taxon>Platyhelminthes</taxon>
        <taxon>Cestoda</taxon>
        <taxon>Eucestoda</taxon>
        <taxon>Cyclophyllidea</taxon>
        <taxon>Taeniidae</taxon>
        <taxon>Echinococcus</taxon>
        <taxon>Echinococcus granulosus group</taxon>
    </lineage>
</organism>
<dbReference type="KEGG" id="egl:EGR_00841"/>
<dbReference type="EMBL" id="APAU02000003">
    <property type="protein sequence ID" value="EUB64297.1"/>
    <property type="molecule type" value="Genomic_DNA"/>
</dbReference>
<comment type="caution">
    <text evidence="1">The sequence shown here is derived from an EMBL/GenBank/DDBJ whole genome shotgun (WGS) entry which is preliminary data.</text>
</comment>
<dbReference type="CTD" id="36336556"/>
<gene>
    <name evidence="1" type="ORF">EGR_00841</name>
</gene>
<reference evidence="1 2" key="1">
    <citation type="journal article" date="2013" name="Nat. Genet.">
        <title>The genome of the hydatid tapeworm Echinococcus granulosus.</title>
        <authorList>
            <person name="Zheng H."/>
            <person name="Zhang W."/>
            <person name="Zhang L."/>
            <person name="Zhang Z."/>
            <person name="Li J."/>
            <person name="Lu G."/>
            <person name="Zhu Y."/>
            <person name="Wang Y."/>
            <person name="Huang Y."/>
            <person name="Liu J."/>
            <person name="Kang H."/>
            <person name="Chen J."/>
            <person name="Wang L."/>
            <person name="Chen A."/>
            <person name="Yu S."/>
            <person name="Gao Z."/>
            <person name="Jin L."/>
            <person name="Gu W."/>
            <person name="Wang Z."/>
            <person name="Zhao L."/>
            <person name="Shi B."/>
            <person name="Wen H."/>
            <person name="Lin R."/>
            <person name="Jones M.K."/>
            <person name="Brejova B."/>
            <person name="Vinar T."/>
            <person name="Zhao G."/>
            <person name="McManus D.P."/>
            <person name="Chen Z."/>
            <person name="Zhou Y."/>
            <person name="Wang S."/>
        </authorList>
    </citation>
    <scope>NUCLEOTIDE SEQUENCE [LARGE SCALE GENOMIC DNA]</scope>
</reference>